<dbReference type="SUPFAM" id="SSF55326">
    <property type="entry name" value="PurM N-terminal domain-like"/>
    <property type="match status" value="1"/>
</dbReference>
<feature type="binding site" evidence="1">
    <location>
        <position position="72"/>
    </location>
    <ligand>
        <name>Mg(2+)</name>
        <dbReference type="ChEBI" id="CHEBI:18420"/>
        <label>4</label>
    </ligand>
</feature>
<protein>
    <recommendedName>
        <fullName evidence="1">Thiamine-monophosphate kinase</fullName>
        <shortName evidence="1">TMP kinase</shortName>
        <shortName evidence="1">Thiamine-phosphate kinase</shortName>
        <ecNumber evidence="1">2.7.4.16</ecNumber>
    </recommendedName>
</protein>
<feature type="binding site" evidence="1">
    <location>
        <position position="120"/>
    </location>
    <ligand>
        <name>Mg(2+)</name>
        <dbReference type="ChEBI" id="CHEBI:18420"/>
        <label>1</label>
    </ligand>
</feature>
<dbReference type="PANTHER" id="PTHR30270">
    <property type="entry name" value="THIAMINE-MONOPHOSPHATE KINASE"/>
    <property type="match status" value="1"/>
</dbReference>
<organism evidence="4 5">
    <name type="scientific">Halobacillus mangrovi</name>
    <dbReference type="NCBI Taxonomy" id="402384"/>
    <lineage>
        <taxon>Bacteria</taxon>
        <taxon>Bacillati</taxon>
        <taxon>Bacillota</taxon>
        <taxon>Bacilli</taxon>
        <taxon>Bacillales</taxon>
        <taxon>Bacillaceae</taxon>
        <taxon>Halobacillus</taxon>
    </lineage>
</organism>
<dbReference type="HAMAP" id="MF_02128">
    <property type="entry name" value="TMP_kinase"/>
    <property type="match status" value="1"/>
</dbReference>
<dbReference type="Pfam" id="PF00586">
    <property type="entry name" value="AIRS"/>
    <property type="match status" value="1"/>
</dbReference>
<feature type="binding site" evidence="1">
    <location>
        <position position="213"/>
    </location>
    <ligand>
        <name>ATP</name>
        <dbReference type="ChEBI" id="CHEBI:30616"/>
    </ligand>
</feature>
<dbReference type="CDD" id="cd02194">
    <property type="entry name" value="ThiL"/>
    <property type="match status" value="1"/>
</dbReference>
<dbReference type="GO" id="GO:0009030">
    <property type="term" value="F:thiamine-phosphate kinase activity"/>
    <property type="evidence" value="ECO:0007669"/>
    <property type="project" value="UniProtKB-UniRule"/>
</dbReference>
<feature type="binding site" evidence="1">
    <location>
        <position position="211"/>
    </location>
    <ligand>
        <name>Mg(2+)</name>
        <dbReference type="ChEBI" id="CHEBI:18420"/>
        <label>3</label>
    </ligand>
</feature>
<comment type="miscellaneous">
    <text evidence="1">Reaction mechanism of ThiL seems to utilize a direct, inline transfer of the gamma-phosphate of ATP to TMP rather than a phosphorylated enzyme intermediate.</text>
</comment>
<feature type="binding site" evidence="1">
    <location>
        <position position="72"/>
    </location>
    <ligand>
        <name>Mg(2+)</name>
        <dbReference type="ChEBI" id="CHEBI:18420"/>
        <label>3</label>
    </ligand>
</feature>
<keyword evidence="1" id="KW-0547">Nucleotide-binding</keyword>
<dbReference type="RefSeq" id="WP_085031285.1">
    <property type="nucleotide sequence ID" value="NZ_CP020772.1"/>
</dbReference>
<reference evidence="4 5" key="1">
    <citation type="submission" date="2017-04" db="EMBL/GenBank/DDBJ databases">
        <title>The whole genome sequencing and assembly of Halobacillus mangrovi strain.</title>
        <authorList>
            <person name="Lee S.-J."/>
            <person name="Park M.-K."/>
            <person name="Kim J.-Y."/>
            <person name="Lee Y.-J."/>
            <person name="Yi H."/>
            <person name="Bahn Y.-S."/>
            <person name="Kim J.F."/>
            <person name="Lee D.-W."/>
        </authorList>
    </citation>
    <scope>NUCLEOTIDE SEQUENCE [LARGE SCALE GENOMIC DNA]</scope>
    <source>
        <strain evidence="4 5">KTB 131</strain>
    </source>
</reference>
<dbReference type="AlphaFoldDB" id="A0A1W5ZZN6"/>
<evidence type="ECO:0000256" key="1">
    <source>
        <dbReference type="HAMAP-Rule" id="MF_02128"/>
    </source>
</evidence>
<comment type="function">
    <text evidence="1">Catalyzes the ATP-dependent phosphorylation of thiamine-monophosphate (TMP) to form thiamine-pyrophosphate (TPP), the active form of vitamin B1.</text>
</comment>
<evidence type="ECO:0000259" key="2">
    <source>
        <dbReference type="Pfam" id="PF00586"/>
    </source>
</evidence>
<dbReference type="Pfam" id="PF02769">
    <property type="entry name" value="AIRS_C"/>
    <property type="match status" value="1"/>
</dbReference>
<proteinExistence type="inferred from homology"/>
<feature type="binding site" evidence="1">
    <location>
        <position position="50"/>
    </location>
    <ligand>
        <name>substrate</name>
    </ligand>
</feature>
<feature type="binding site" evidence="1">
    <location>
        <position position="102"/>
    </location>
    <ligand>
        <name>ATP</name>
        <dbReference type="ChEBI" id="CHEBI:30616"/>
    </ligand>
</feature>
<evidence type="ECO:0000259" key="3">
    <source>
        <dbReference type="Pfam" id="PF02769"/>
    </source>
</evidence>
<feature type="binding site" evidence="1">
    <location>
        <position position="320"/>
    </location>
    <ligand>
        <name>substrate</name>
    </ligand>
</feature>
<feature type="binding site" evidence="1">
    <location>
        <position position="43"/>
    </location>
    <ligand>
        <name>Mg(2+)</name>
        <dbReference type="ChEBI" id="CHEBI:18420"/>
        <label>1</label>
    </ligand>
</feature>
<dbReference type="InterPro" id="IPR006283">
    <property type="entry name" value="ThiL-like"/>
</dbReference>
<dbReference type="GO" id="GO:0009228">
    <property type="term" value="P:thiamine biosynthetic process"/>
    <property type="evidence" value="ECO:0007669"/>
    <property type="project" value="UniProtKB-KW"/>
</dbReference>
<dbReference type="GO" id="GO:0009229">
    <property type="term" value="P:thiamine diphosphate biosynthetic process"/>
    <property type="evidence" value="ECO:0007669"/>
    <property type="project" value="UniProtKB-UniRule"/>
</dbReference>
<dbReference type="Gene3D" id="3.90.650.10">
    <property type="entry name" value="PurM-like C-terminal domain"/>
    <property type="match status" value="1"/>
</dbReference>
<dbReference type="InterPro" id="IPR010918">
    <property type="entry name" value="PurM-like_C_dom"/>
</dbReference>
<dbReference type="Proteomes" id="UP000192527">
    <property type="component" value="Chromosome"/>
</dbReference>
<evidence type="ECO:0000313" key="5">
    <source>
        <dbReference type="Proteomes" id="UP000192527"/>
    </source>
</evidence>
<dbReference type="UniPathway" id="UPA00060">
    <property type="reaction ID" value="UER00142"/>
</dbReference>
<feature type="domain" description="PurM-like N-terminal" evidence="2">
    <location>
        <begin position="25"/>
        <end position="137"/>
    </location>
</feature>
<feature type="binding site" evidence="1">
    <location>
        <position position="43"/>
    </location>
    <ligand>
        <name>Mg(2+)</name>
        <dbReference type="ChEBI" id="CHEBI:18420"/>
        <label>2</label>
    </ligand>
</feature>
<feature type="binding site" evidence="1">
    <location>
        <position position="27"/>
    </location>
    <ligand>
        <name>Mg(2+)</name>
        <dbReference type="ChEBI" id="CHEBI:18420"/>
        <label>3</label>
    </ligand>
</feature>
<evidence type="ECO:0000313" key="4">
    <source>
        <dbReference type="EMBL" id="ARI78826.1"/>
    </source>
</evidence>
<dbReference type="PANTHER" id="PTHR30270:SF0">
    <property type="entry name" value="THIAMINE-MONOPHOSPHATE KINASE"/>
    <property type="match status" value="1"/>
</dbReference>
<sequence>MDEFSFIRSIAPSAYQQSSIIKGIGDDAAVFRPSGQDVVTAVDTMVDGVHFSLETMKPYHIGYRALAANISDLAAMGSVPAFYLVSVVVPPEWNSTGLEELYRGMKDLAAQYRMDVIGGDTVSGSELSVSITVIGYVDKDKGRYRSDARAGDVVFVTGTLGDSRAGLECLLKGSTVNDEEKTFLIHRHQMPEPRASFAQALAGVERLALNDISDGMANEANEIAEASEVDIHLEKEQIPFTPTVKEFFSDYYDEWMLAGGEDFELMGTVSAEEWPEVIKAADRVGLKVSKVGIVKEKQKDNPMVYLHEQGTKRVVTKTGYTHLTKKGE</sequence>
<feature type="binding site" evidence="1">
    <location>
        <position position="27"/>
    </location>
    <ligand>
        <name>Mg(2+)</name>
        <dbReference type="ChEBI" id="CHEBI:18420"/>
        <label>4</label>
    </ligand>
</feature>
<feature type="binding site" evidence="1">
    <location>
        <begin position="119"/>
        <end position="120"/>
    </location>
    <ligand>
        <name>ATP</name>
        <dbReference type="ChEBI" id="CHEBI:30616"/>
    </ligand>
</feature>
<comment type="caution">
    <text evidence="1">Lacks conserved residue(s) required for the propagation of feature annotation.</text>
</comment>
<dbReference type="NCBIfam" id="TIGR01379">
    <property type="entry name" value="thiL"/>
    <property type="match status" value="1"/>
</dbReference>
<accession>A0A1W5ZZN6</accession>
<keyword evidence="1" id="KW-0067">ATP-binding</keyword>
<gene>
    <name evidence="1" type="primary">thiL</name>
    <name evidence="4" type="ORF">HM131_19165</name>
</gene>
<dbReference type="EMBL" id="CP020772">
    <property type="protein sequence ID" value="ARI78826.1"/>
    <property type="molecule type" value="Genomic_DNA"/>
</dbReference>
<keyword evidence="5" id="KW-1185">Reference proteome</keyword>
<dbReference type="GO" id="GO:0000287">
    <property type="term" value="F:magnesium ion binding"/>
    <property type="evidence" value="ECO:0007669"/>
    <property type="project" value="UniProtKB-UniRule"/>
</dbReference>
<feature type="binding site" evidence="1">
    <location>
        <position position="145"/>
    </location>
    <ligand>
        <name>ATP</name>
        <dbReference type="ChEBI" id="CHEBI:30616"/>
    </ligand>
</feature>
<keyword evidence="1" id="KW-0479">Metal-binding</keyword>
<comment type="similarity">
    <text evidence="1">Belongs to the thiamine-monophosphate kinase family.</text>
</comment>
<dbReference type="GO" id="GO:0005524">
    <property type="term" value="F:ATP binding"/>
    <property type="evidence" value="ECO:0007669"/>
    <property type="project" value="UniProtKB-UniRule"/>
</dbReference>
<dbReference type="Gene3D" id="3.30.1330.10">
    <property type="entry name" value="PurM-like, N-terminal domain"/>
    <property type="match status" value="1"/>
</dbReference>
<dbReference type="InterPro" id="IPR036676">
    <property type="entry name" value="PurM-like_C_sf"/>
</dbReference>
<dbReference type="InterPro" id="IPR036921">
    <property type="entry name" value="PurM-like_N_sf"/>
</dbReference>
<keyword evidence="1" id="KW-0808">Transferase</keyword>
<dbReference type="SUPFAM" id="SSF56042">
    <property type="entry name" value="PurM C-terminal domain-like"/>
    <property type="match status" value="1"/>
</dbReference>
<keyword evidence="1" id="KW-0460">Magnesium</keyword>
<feature type="domain" description="PurM-like C-terminal" evidence="3">
    <location>
        <begin position="149"/>
        <end position="300"/>
    </location>
</feature>
<dbReference type="InterPro" id="IPR016188">
    <property type="entry name" value="PurM-like_N"/>
</dbReference>
<keyword evidence="1 4" id="KW-0418">Kinase</keyword>
<comment type="catalytic activity">
    <reaction evidence="1">
        <text>thiamine phosphate + ATP = thiamine diphosphate + ADP</text>
        <dbReference type="Rhea" id="RHEA:15913"/>
        <dbReference type="ChEBI" id="CHEBI:30616"/>
        <dbReference type="ChEBI" id="CHEBI:37575"/>
        <dbReference type="ChEBI" id="CHEBI:58937"/>
        <dbReference type="ChEBI" id="CHEBI:456216"/>
        <dbReference type="EC" id="2.7.4.16"/>
    </reaction>
</comment>
<feature type="binding site" evidence="1">
    <location>
        <position position="72"/>
    </location>
    <ligand>
        <name>Mg(2+)</name>
        <dbReference type="ChEBI" id="CHEBI:18420"/>
        <label>2</label>
    </ligand>
</feature>
<dbReference type="EC" id="2.7.4.16" evidence="1"/>
<feature type="binding site" evidence="1">
    <location>
        <position position="261"/>
    </location>
    <ligand>
        <name>substrate</name>
    </ligand>
</feature>
<comment type="pathway">
    <text evidence="1">Cofactor biosynthesis; thiamine diphosphate biosynthesis; thiamine diphosphate from thiamine phosphate: step 1/1.</text>
</comment>
<dbReference type="STRING" id="402384.HM131_19165"/>
<feature type="binding site" evidence="1">
    <location>
        <position position="214"/>
    </location>
    <ligand>
        <name>Mg(2+)</name>
        <dbReference type="ChEBI" id="CHEBI:18420"/>
        <label>5</label>
    </ligand>
</feature>
<dbReference type="PIRSF" id="PIRSF005303">
    <property type="entry name" value="Thiam_monoph_kin"/>
    <property type="match status" value="1"/>
</dbReference>
<dbReference type="KEGG" id="hmn:HM131_19165"/>
<dbReference type="OrthoDB" id="9802811at2"/>
<name>A0A1W5ZZN6_9BACI</name>
<keyword evidence="1" id="KW-0784">Thiamine biosynthesis</keyword>